<evidence type="ECO:0000313" key="2">
    <source>
        <dbReference type="EMBL" id="CAD8052105.1"/>
    </source>
</evidence>
<dbReference type="Proteomes" id="UP000688137">
    <property type="component" value="Unassembled WGS sequence"/>
</dbReference>
<reference evidence="2" key="1">
    <citation type="submission" date="2021-01" db="EMBL/GenBank/DDBJ databases">
        <authorList>
            <consortium name="Genoscope - CEA"/>
            <person name="William W."/>
        </authorList>
    </citation>
    <scope>NUCLEOTIDE SEQUENCE</scope>
</reference>
<feature type="signal peptide" evidence="1">
    <location>
        <begin position="1"/>
        <end position="17"/>
    </location>
</feature>
<dbReference type="EMBL" id="CAJJDM010000016">
    <property type="protein sequence ID" value="CAD8052105.1"/>
    <property type="molecule type" value="Genomic_DNA"/>
</dbReference>
<dbReference type="AlphaFoldDB" id="A0A8S1KEA0"/>
<feature type="chain" id="PRO_5035781183" evidence="1">
    <location>
        <begin position="18"/>
        <end position="85"/>
    </location>
</feature>
<evidence type="ECO:0000256" key="1">
    <source>
        <dbReference type="SAM" id="SignalP"/>
    </source>
</evidence>
<organism evidence="2 3">
    <name type="scientific">Paramecium primaurelia</name>
    <dbReference type="NCBI Taxonomy" id="5886"/>
    <lineage>
        <taxon>Eukaryota</taxon>
        <taxon>Sar</taxon>
        <taxon>Alveolata</taxon>
        <taxon>Ciliophora</taxon>
        <taxon>Intramacronucleata</taxon>
        <taxon>Oligohymenophorea</taxon>
        <taxon>Peniculida</taxon>
        <taxon>Parameciidae</taxon>
        <taxon>Paramecium</taxon>
    </lineage>
</organism>
<evidence type="ECO:0000313" key="3">
    <source>
        <dbReference type="Proteomes" id="UP000688137"/>
    </source>
</evidence>
<keyword evidence="3" id="KW-1185">Reference proteome</keyword>
<protein>
    <submittedName>
        <fullName evidence="2">Uncharacterized protein</fullName>
    </submittedName>
</protein>
<keyword evidence="1" id="KW-0732">Signal</keyword>
<accession>A0A8S1KEA0</accession>
<gene>
    <name evidence="2" type="ORF">PPRIM_AZ9-3.1.T0190016</name>
</gene>
<name>A0A8S1KEA0_PARPR</name>
<comment type="caution">
    <text evidence="2">The sequence shown here is derived from an EMBL/GenBank/DDBJ whole genome shotgun (WGS) entry which is preliminary data.</text>
</comment>
<proteinExistence type="predicted"/>
<sequence>MKFIKHLILFIIFFAQAQEDWITVFNQFTGSYWDDSGWFFYKNKWWSIQPMRGYKVILKICNFMIGYINFFKIYTSTSLFIKNII</sequence>